<comment type="caution">
    <text evidence="2">The sequence shown here is derived from an EMBL/GenBank/DDBJ whole genome shotgun (WGS) entry which is preliminary data.</text>
</comment>
<keyword evidence="3" id="KW-1185">Reference proteome</keyword>
<protein>
    <submittedName>
        <fullName evidence="2">Uncharacterized protein</fullName>
    </submittedName>
</protein>
<sequence length="239" mass="27268">MTRPLVQGSAEIGMPTLNSEGSKMYLRVRLRLKNSGQVPVHIIGSIYWIQAKLASDPKDEYKLLKPGELVKPPGRELSPQEEISEDVVVEIKKPETTGYEAISAQVQAYAFRQDRMTVDAALKGKWRGKLKKEGKDDDPPGPPPANKDYFRYQSTISQSSELLNLTRGRERVTVWWLYRRRPVVYVDVRSPGDRTPFNFVTPNEQRRAVDLYGLALVRGSMAQMPYTELLKQAQTHRPR</sequence>
<evidence type="ECO:0000256" key="1">
    <source>
        <dbReference type="SAM" id="MobiDB-lite"/>
    </source>
</evidence>
<dbReference type="EMBL" id="BNEC01000003">
    <property type="protein sequence ID" value="GHI67017.1"/>
    <property type="molecule type" value="Genomic_DNA"/>
</dbReference>
<dbReference type="Proteomes" id="UP000613974">
    <property type="component" value="Unassembled WGS sequence"/>
</dbReference>
<organism evidence="2 3">
    <name type="scientific">Streptomyces nojiriensis</name>
    <dbReference type="NCBI Taxonomy" id="66374"/>
    <lineage>
        <taxon>Bacteria</taxon>
        <taxon>Bacillati</taxon>
        <taxon>Actinomycetota</taxon>
        <taxon>Actinomycetes</taxon>
        <taxon>Kitasatosporales</taxon>
        <taxon>Streptomycetaceae</taxon>
        <taxon>Streptomyces</taxon>
    </lineage>
</organism>
<dbReference type="RefSeq" id="WP_189745816.1">
    <property type="nucleotide sequence ID" value="NZ_BMRL01000019.1"/>
</dbReference>
<name>A0ABQ3SFU7_9ACTN</name>
<evidence type="ECO:0000313" key="3">
    <source>
        <dbReference type="Proteomes" id="UP000613974"/>
    </source>
</evidence>
<dbReference type="GeneID" id="95593378"/>
<proteinExistence type="predicted"/>
<evidence type="ECO:0000313" key="2">
    <source>
        <dbReference type="EMBL" id="GHI67017.1"/>
    </source>
</evidence>
<reference evidence="3" key="1">
    <citation type="submission" date="2023-07" db="EMBL/GenBank/DDBJ databases">
        <title>Whole genome shotgun sequence of Streptomyces nojiriensis NBRC 13794.</title>
        <authorList>
            <person name="Komaki H."/>
            <person name="Tamura T."/>
        </authorList>
    </citation>
    <scope>NUCLEOTIDE SEQUENCE [LARGE SCALE GENOMIC DNA]</scope>
    <source>
        <strain evidence="3">NBRC 13794</strain>
    </source>
</reference>
<gene>
    <name evidence="2" type="ORF">Snoj_09350</name>
</gene>
<accession>A0ABQ3SFU7</accession>
<feature type="region of interest" description="Disordered" evidence="1">
    <location>
        <begin position="128"/>
        <end position="148"/>
    </location>
</feature>